<dbReference type="Pfam" id="PF14525">
    <property type="entry name" value="AraC_binding_2"/>
    <property type="match status" value="1"/>
</dbReference>
<dbReference type="PROSITE" id="PS00041">
    <property type="entry name" value="HTH_ARAC_FAMILY_1"/>
    <property type="match status" value="1"/>
</dbReference>
<dbReference type="RefSeq" id="WP_233731959.1">
    <property type="nucleotide sequence ID" value="NZ_JAJVCN010000004.1"/>
</dbReference>
<reference evidence="5 6" key="1">
    <citation type="submission" date="2021-12" db="EMBL/GenBank/DDBJ databases">
        <title>Genome sequence of Kibdelosporangium philippinense ATCC 49844.</title>
        <authorList>
            <person name="Fedorov E.A."/>
            <person name="Omeragic M."/>
            <person name="Shalygina K.F."/>
            <person name="Maclea K.S."/>
        </authorList>
    </citation>
    <scope>NUCLEOTIDE SEQUENCE [LARGE SCALE GENOMIC DNA]</scope>
    <source>
        <strain evidence="5 6">ATCC 49844</strain>
    </source>
</reference>
<comment type="caution">
    <text evidence="5">The sequence shown here is derived from an EMBL/GenBank/DDBJ whole genome shotgun (WGS) entry which is preliminary data.</text>
</comment>
<dbReference type="PANTHER" id="PTHR46796">
    <property type="entry name" value="HTH-TYPE TRANSCRIPTIONAL ACTIVATOR RHAS-RELATED"/>
    <property type="match status" value="1"/>
</dbReference>
<evidence type="ECO:0000256" key="3">
    <source>
        <dbReference type="ARBA" id="ARBA00023163"/>
    </source>
</evidence>
<sequence length="313" mass="33705">MAVLLDTSALAQRDRRDALITAMRDTSGASQVTLADEPVRGRLELWPFGAAAIFRAESNGVCLTRTAKAARSASGEHIAIGVHGIGTARHRSGPATRALSAGEALLVDVSKPFDYAWSGPGAAQSFNIPVDQLGMPADLVRQASLRLTASPLYGLVSRHIADMASQAETLSASPAAHMLGSAAIELARALIVTALDASPDRRDIVEQTLITQIRAYVRQNLHDPELSPASIAIALALSPRHLYRVCAEAGMSLEQWIISTRLEHAKAELAGPGSRSIASIALRWGFRDPTHFTRRFRAAYGFLPSEWRRMVSR</sequence>
<dbReference type="EMBL" id="JAJVCN010000004">
    <property type="protein sequence ID" value="MCE7010330.1"/>
    <property type="molecule type" value="Genomic_DNA"/>
</dbReference>
<dbReference type="Pfam" id="PF12833">
    <property type="entry name" value="HTH_18"/>
    <property type="match status" value="1"/>
</dbReference>
<evidence type="ECO:0000313" key="5">
    <source>
        <dbReference type="EMBL" id="MCE7010330.1"/>
    </source>
</evidence>
<dbReference type="InterPro" id="IPR050204">
    <property type="entry name" value="AraC_XylS_family_regulators"/>
</dbReference>
<keyword evidence="3" id="KW-0804">Transcription</keyword>
<feature type="domain" description="HTH araC/xylS-type" evidence="4">
    <location>
        <begin position="211"/>
        <end position="310"/>
    </location>
</feature>
<dbReference type="SMART" id="SM00342">
    <property type="entry name" value="HTH_ARAC"/>
    <property type="match status" value="1"/>
</dbReference>
<evidence type="ECO:0000313" key="6">
    <source>
        <dbReference type="Proteomes" id="UP001521150"/>
    </source>
</evidence>
<dbReference type="PROSITE" id="PS01124">
    <property type="entry name" value="HTH_ARAC_FAMILY_2"/>
    <property type="match status" value="1"/>
</dbReference>
<dbReference type="SUPFAM" id="SSF46689">
    <property type="entry name" value="Homeodomain-like"/>
    <property type="match status" value="1"/>
</dbReference>
<dbReference type="Gene3D" id="1.10.10.60">
    <property type="entry name" value="Homeodomain-like"/>
    <property type="match status" value="1"/>
</dbReference>
<dbReference type="InterPro" id="IPR035418">
    <property type="entry name" value="AraC-bd_2"/>
</dbReference>
<evidence type="ECO:0000256" key="2">
    <source>
        <dbReference type="ARBA" id="ARBA00023125"/>
    </source>
</evidence>
<evidence type="ECO:0000259" key="4">
    <source>
        <dbReference type="PROSITE" id="PS01124"/>
    </source>
</evidence>
<keyword evidence="2" id="KW-0238">DNA-binding</keyword>
<name>A0ABS8ZTL6_9PSEU</name>
<dbReference type="InterPro" id="IPR018062">
    <property type="entry name" value="HTH_AraC-typ_CS"/>
</dbReference>
<accession>A0ABS8ZTL6</accession>
<gene>
    <name evidence="5" type="ORF">LWC34_47135</name>
</gene>
<dbReference type="PRINTS" id="PR00032">
    <property type="entry name" value="HTHARAC"/>
</dbReference>
<dbReference type="InterPro" id="IPR018060">
    <property type="entry name" value="HTH_AraC"/>
</dbReference>
<protein>
    <submittedName>
        <fullName evidence="5">Helix-turn-helix domain-containing protein</fullName>
    </submittedName>
</protein>
<dbReference type="Proteomes" id="UP001521150">
    <property type="component" value="Unassembled WGS sequence"/>
</dbReference>
<proteinExistence type="predicted"/>
<dbReference type="PANTHER" id="PTHR46796:SF6">
    <property type="entry name" value="ARAC SUBFAMILY"/>
    <property type="match status" value="1"/>
</dbReference>
<organism evidence="5 6">
    <name type="scientific">Kibdelosporangium philippinense</name>
    <dbReference type="NCBI Taxonomy" id="211113"/>
    <lineage>
        <taxon>Bacteria</taxon>
        <taxon>Bacillati</taxon>
        <taxon>Actinomycetota</taxon>
        <taxon>Actinomycetes</taxon>
        <taxon>Pseudonocardiales</taxon>
        <taxon>Pseudonocardiaceae</taxon>
        <taxon>Kibdelosporangium</taxon>
    </lineage>
</organism>
<dbReference type="InterPro" id="IPR020449">
    <property type="entry name" value="Tscrpt_reg_AraC-type_HTH"/>
</dbReference>
<dbReference type="InterPro" id="IPR009057">
    <property type="entry name" value="Homeodomain-like_sf"/>
</dbReference>
<keyword evidence="1" id="KW-0805">Transcription regulation</keyword>
<keyword evidence="6" id="KW-1185">Reference proteome</keyword>
<evidence type="ECO:0000256" key="1">
    <source>
        <dbReference type="ARBA" id="ARBA00023015"/>
    </source>
</evidence>